<proteinExistence type="predicted"/>
<protein>
    <submittedName>
        <fullName evidence="1">Uncharacterized protein</fullName>
    </submittedName>
</protein>
<dbReference type="Proteomes" id="UP000255099">
    <property type="component" value="Unassembled WGS sequence"/>
</dbReference>
<gene>
    <name evidence="1" type="ORF">NCTC9637_04984</name>
</gene>
<reference evidence="1 2" key="1">
    <citation type="submission" date="2018-06" db="EMBL/GenBank/DDBJ databases">
        <authorList>
            <consortium name="Pathogen Informatics"/>
            <person name="Doyle S."/>
        </authorList>
    </citation>
    <scope>NUCLEOTIDE SEQUENCE [LARGE SCALE GENOMIC DNA]</scope>
    <source>
        <strain evidence="1 2">NCTC9637</strain>
    </source>
</reference>
<evidence type="ECO:0000313" key="1">
    <source>
        <dbReference type="EMBL" id="STT50003.1"/>
    </source>
</evidence>
<accession>A0A377W5T7</accession>
<dbReference type="AlphaFoldDB" id="A0A377W5T7"/>
<sequence>MAGDNVPLGKPPGVRLIAQMRVNIARHRQLPERLAQRIALIRQRRVVEIEIHDIGGHHLLIDPMPRRQREVAHEGAAAGFAR</sequence>
<evidence type="ECO:0000313" key="2">
    <source>
        <dbReference type="Proteomes" id="UP000255099"/>
    </source>
</evidence>
<name>A0A377W5T7_KLEPN</name>
<organism evidence="1 2">
    <name type="scientific">Klebsiella pneumoniae</name>
    <dbReference type="NCBI Taxonomy" id="573"/>
    <lineage>
        <taxon>Bacteria</taxon>
        <taxon>Pseudomonadati</taxon>
        <taxon>Pseudomonadota</taxon>
        <taxon>Gammaproteobacteria</taxon>
        <taxon>Enterobacterales</taxon>
        <taxon>Enterobacteriaceae</taxon>
        <taxon>Klebsiella/Raoultella group</taxon>
        <taxon>Klebsiella</taxon>
        <taxon>Klebsiella pneumoniae complex</taxon>
    </lineage>
</organism>
<dbReference type="EMBL" id="UGLB01000003">
    <property type="protein sequence ID" value="STT50003.1"/>
    <property type="molecule type" value="Genomic_DNA"/>
</dbReference>